<keyword evidence="12" id="KW-1185">Reference proteome</keyword>
<dbReference type="PROSITE" id="PS01067">
    <property type="entry name" value="SECE_SEC61G"/>
    <property type="match status" value="1"/>
</dbReference>
<dbReference type="PANTHER" id="PTHR33910">
    <property type="entry name" value="PROTEIN TRANSLOCASE SUBUNIT SECE"/>
    <property type="match status" value="1"/>
</dbReference>
<keyword evidence="7 9" id="KW-0811">Translocation</keyword>
<dbReference type="NCBIfam" id="TIGR00964">
    <property type="entry name" value="secE_bact"/>
    <property type="match status" value="1"/>
</dbReference>
<dbReference type="InterPro" id="IPR001901">
    <property type="entry name" value="Translocase_SecE/Sec61-g"/>
</dbReference>
<evidence type="ECO:0000256" key="3">
    <source>
        <dbReference type="ARBA" id="ARBA00022475"/>
    </source>
</evidence>
<comment type="subunit">
    <text evidence="9">Component of the Sec protein translocase complex. Heterotrimer consisting of SecY, SecE and SecG subunits. The heterotrimers can form oligomers, although 1 heterotrimer is thought to be able to translocate proteins. Interacts with the ribosome. Interacts with SecDF, and other proteins may be involved. Interacts with SecA.</text>
</comment>
<comment type="function">
    <text evidence="9">Essential subunit of the Sec protein translocation channel SecYEG. Clamps together the 2 halves of SecY. May contact the channel plug during translocation.</text>
</comment>
<evidence type="ECO:0000256" key="4">
    <source>
        <dbReference type="ARBA" id="ARBA00022692"/>
    </source>
</evidence>
<comment type="similarity">
    <text evidence="9">Belongs to the SecE/SEC61-gamma family.</text>
</comment>
<evidence type="ECO:0000256" key="10">
    <source>
        <dbReference type="SAM" id="MobiDB-lite"/>
    </source>
</evidence>
<accession>A0ABX8SH66</accession>
<evidence type="ECO:0000256" key="8">
    <source>
        <dbReference type="ARBA" id="ARBA00023136"/>
    </source>
</evidence>
<evidence type="ECO:0000313" key="12">
    <source>
        <dbReference type="Proteomes" id="UP000824504"/>
    </source>
</evidence>
<protein>
    <recommendedName>
        <fullName evidence="9">Protein translocase subunit SecE</fullName>
    </recommendedName>
</protein>
<feature type="compositionally biased region" description="Acidic residues" evidence="10">
    <location>
        <begin position="35"/>
        <end position="54"/>
    </location>
</feature>
<gene>
    <name evidence="9 11" type="primary">secE</name>
    <name evidence="11" type="ORF">KDB89_10510</name>
</gene>
<keyword evidence="3 9" id="KW-1003">Cell membrane</keyword>
<dbReference type="InterPro" id="IPR005807">
    <property type="entry name" value="SecE_bac"/>
</dbReference>
<proteinExistence type="inferred from homology"/>
<dbReference type="HAMAP" id="MF_00422">
    <property type="entry name" value="SecE"/>
    <property type="match status" value="1"/>
</dbReference>
<feature type="compositionally biased region" description="Basic and acidic residues" evidence="10">
    <location>
        <begin position="23"/>
        <end position="34"/>
    </location>
</feature>
<sequence>MRLLTLRGQGHFVCRAKGCSVSEKSRDELDREEVAETGEPDAAVEESAEETDEVATDRLDAPEELAEDDERGAETSAIVRKTAKAPVRKKDRPTPKREDAKDDEDPYKAKNPAHFARQSAGELKRVVWPTWPQTLTMFGAVLVFVLIMIAIVGVLDLAFGWSLLKLFGS</sequence>
<feature type="region of interest" description="Disordered" evidence="10">
    <location>
        <begin position="20"/>
        <end position="111"/>
    </location>
</feature>
<name>A0ABX8SH66_9ACTN</name>
<evidence type="ECO:0000256" key="5">
    <source>
        <dbReference type="ARBA" id="ARBA00022927"/>
    </source>
</evidence>
<evidence type="ECO:0000256" key="6">
    <source>
        <dbReference type="ARBA" id="ARBA00022989"/>
    </source>
</evidence>
<feature type="compositionally biased region" description="Acidic residues" evidence="10">
    <location>
        <begin position="62"/>
        <end position="71"/>
    </location>
</feature>
<comment type="subcellular location">
    <subcellularLocation>
        <location evidence="9">Cell membrane</location>
        <topology evidence="9">Single-pass membrane protein</topology>
    </subcellularLocation>
    <subcellularLocation>
        <location evidence="1">Membrane</location>
    </subcellularLocation>
</comment>
<organism evidence="11 12">
    <name type="scientific">Tessaracoccus palaemonis</name>
    <dbReference type="NCBI Taxonomy" id="2829499"/>
    <lineage>
        <taxon>Bacteria</taxon>
        <taxon>Bacillati</taxon>
        <taxon>Actinomycetota</taxon>
        <taxon>Actinomycetes</taxon>
        <taxon>Propionibacteriales</taxon>
        <taxon>Propionibacteriaceae</taxon>
        <taxon>Tessaracoccus</taxon>
    </lineage>
</organism>
<dbReference type="EMBL" id="CP079216">
    <property type="protein sequence ID" value="QXT62194.1"/>
    <property type="molecule type" value="Genomic_DNA"/>
</dbReference>
<keyword evidence="4 9" id="KW-0812">Transmembrane</keyword>
<keyword evidence="2 9" id="KW-0813">Transport</keyword>
<keyword evidence="6 9" id="KW-1133">Transmembrane helix</keyword>
<feature type="compositionally biased region" description="Basic residues" evidence="10">
    <location>
        <begin position="81"/>
        <end position="91"/>
    </location>
</feature>
<reference evidence="11 12" key="1">
    <citation type="submission" date="2021-07" db="EMBL/GenBank/DDBJ databases">
        <title>complete genome sequencing of Tessaracoccus sp.J1M15.</title>
        <authorList>
            <person name="Bae J.-W."/>
            <person name="Kim D.-y."/>
        </authorList>
    </citation>
    <scope>NUCLEOTIDE SEQUENCE [LARGE SCALE GENOMIC DNA]</scope>
    <source>
        <strain evidence="11 12">J1M15</strain>
    </source>
</reference>
<dbReference type="PANTHER" id="PTHR33910:SF1">
    <property type="entry name" value="PROTEIN TRANSLOCASE SUBUNIT SECE"/>
    <property type="match status" value="1"/>
</dbReference>
<dbReference type="Proteomes" id="UP000824504">
    <property type="component" value="Chromosome"/>
</dbReference>
<evidence type="ECO:0000313" key="11">
    <source>
        <dbReference type="EMBL" id="QXT62194.1"/>
    </source>
</evidence>
<evidence type="ECO:0000256" key="1">
    <source>
        <dbReference type="ARBA" id="ARBA00004370"/>
    </source>
</evidence>
<dbReference type="Pfam" id="PF00584">
    <property type="entry name" value="SecE"/>
    <property type="match status" value="1"/>
</dbReference>
<feature type="transmembrane region" description="Helical" evidence="9">
    <location>
        <begin position="135"/>
        <end position="164"/>
    </location>
</feature>
<evidence type="ECO:0000256" key="2">
    <source>
        <dbReference type="ARBA" id="ARBA00022448"/>
    </source>
</evidence>
<keyword evidence="8 9" id="KW-0472">Membrane</keyword>
<evidence type="ECO:0000256" key="9">
    <source>
        <dbReference type="HAMAP-Rule" id="MF_00422"/>
    </source>
</evidence>
<keyword evidence="5 9" id="KW-0653">Protein transport</keyword>
<evidence type="ECO:0000256" key="7">
    <source>
        <dbReference type="ARBA" id="ARBA00023010"/>
    </source>
</evidence>